<dbReference type="EMBL" id="MCFG01000021">
    <property type="protein sequence ID" value="ORX86431.1"/>
    <property type="molecule type" value="Genomic_DNA"/>
</dbReference>
<organism evidence="2 3">
    <name type="scientific">Anaeromyces robustus</name>
    <dbReference type="NCBI Taxonomy" id="1754192"/>
    <lineage>
        <taxon>Eukaryota</taxon>
        <taxon>Fungi</taxon>
        <taxon>Fungi incertae sedis</taxon>
        <taxon>Chytridiomycota</taxon>
        <taxon>Chytridiomycota incertae sedis</taxon>
        <taxon>Neocallimastigomycetes</taxon>
        <taxon>Neocallimastigales</taxon>
        <taxon>Neocallimastigaceae</taxon>
        <taxon>Anaeromyces</taxon>
    </lineage>
</organism>
<reference evidence="2 3" key="2">
    <citation type="submission" date="2016-08" db="EMBL/GenBank/DDBJ databases">
        <title>Pervasive Adenine N6-methylation of Active Genes in Fungi.</title>
        <authorList>
            <consortium name="DOE Joint Genome Institute"/>
            <person name="Mondo S.J."/>
            <person name="Dannebaum R.O."/>
            <person name="Kuo R.C."/>
            <person name="Labutti K."/>
            <person name="Haridas S."/>
            <person name="Kuo A."/>
            <person name="Salamov A."/>
            <person name="Ahrendt S.R."/>
            <person name="Lipzen A."/>
            <person name="Sullivan W."/>
            <person name="Andreopoulos W.B."/>
            <person name="Clum A."/>
            <person name="Lindquist E."/>
            <person name="Daum C."/>
            <person name="Ramamoorthy G.K."/>
            <person name="Gryganskyi A."/>
            <person name="Culley D."/>
            <person name="Magnuson J.K."/>
            <person name="James T.Y."/>
            <person name="O'Malley M.A."/>
            <person name="Stajich J.E."/>
            <person name="Spatafora J.W."/>
            <person name="Visel A."/>
            <person name="Grigoriev I.V."/>
        </authorList>
    </citation>
    <scope>NUCLEOTIDE SEQUENCE [LARGE SCALE GENOMIC DNA]</scope>
    <source>
        <strain evidence="2 3">S4</strain>
    </source>
</reference>
<dbReference type="PANTHER" id="PTHR33490:SF3">
    <property type="entry name" value="CONSERVED INTEGRAL MEMBRANE PROTEIN"/>
    <property type="match status" value="1"/>
</dbReference>
<dbReference type="Proteomes" id="UP000193944">
    <property type="component" value="Unassembled WGS sequence"/>
</dbReference>
<dbReference type="InterPro" id="IPR038765">
    <property type="entry name" value="Papain-like_cys_pep_sf"/>
</dbReference>
<dbReference type="SUPFAM" id="SSF54001">
    <property type="entry name" value="Cysteine proteinases"/>
    <property type="match status" value="1"/>
</dbReference>
<name>A0A1Y1XL00_9FUNG</name>
<dbReference type="Gene3D" id="3.10.620.30">
    <property type="match status" value="1"/>
</dbReference>
<comment type="caution">
    <text evidence="2">The sequence shown here is derived from an EMBL/GenBank/DDBJ whole genome shotgun (WGS) entry which is preliminary data.</text>
</comment>
<sequence>MQELIFKNDKNDYLSVSKYINWNNESIISKALEFKNKNVDEISLIKAIYEYVRDEIKHSWDVQDKRITKSATEVLEQGVGICWGKVNLLAALLRACGILVGICYQRLTLGDTPETGFCIHALNAIYIKSLDKWIRVDARGNKEGVNAQFDLENEKLAFLVRKDIGEVDYRIVYANPLDKLMRVLEENTDMIHVYLNNLPDTVFNYKRATIEDIDELVRTKINVFREVNKLSSDEDIFILKQNLYTYYKQALKINEHIAYIVYDDMNLIGTGDVSISHGMPNYYNSSGKKACIMNIYTVPEYRRKRVAFHILDLLIKNVKEQGISQITLETTDKGQIIFKKYGFVKKFNEMELKV</sequence>
<reference evidence="2 3" key="1">
    <citation type="submission" date="2016-08" db="EMBL/GenBank/DDBJ databases">
        <title>A Parts List for Fungal Cellulosomes Revealed by Comparative Genomics.</title>
        <authorList>
            <consortium name="DOE Joint Genome Institute"/>
            <person name="Haitjema C.H."/>
            <person name="Gilmore S.P."/>
            <person name="Henske J.K."/>
            <person name="Solomon K.V."/>
            <person name="De Groot R."/>
            <person name="Kuo A."/>
            <person name="Mondo S.J."/>
            <person name="Salamov A.A."/>
            <person name="Labutti K."/>
            <person name="Zhao Z."/>
            <person name="Chiniquy J."/>
            <person name="Barry K."/>
            <person name="Brewer H.M."/>
            <person name="Purvine S.O."/>
            <person name="Wright A.T."/>
            <person name="Boxma B."/>
            <person name="Van Alen T."/>
            <person name="Hackstein J.H."/>
            <person name="Baker S.E."/>
            <person name="Grigoriev I.V."/>
            <person name="O'Malley M.A."/>
        </authorList>
    </citation>
    <scope>NUCLEOTIDE SEQUENCE [LARGE SCALE GENOMIC DNA]</scope>
    <source>
        <strain evidence="2 3">S4</strain>
    </source>
</reference>
<dbReference type="Gene3D" id="3.40.630.30">
    <property type="match status" value="1"/>
</dbReference>
<dbReference type="InterPro" id="IPR000182">
    <property type="entry name" value="GNAT_dom"/>
</dbReference>
<protein>
    <recommendedName>
        <fullName evidence="1">N-acetyltransferase domain-containing protein</fullName>
    </recommendedName>
</protein>
<dbReference type="PANTHER" id="PTHR33490">
    <property type="entry name" value="BLR5614 PROTEIN-RELATED"/>
    <property type="match status" value="1"/>
</dbReference>
<accession>A0A1Y1XL00</accession>
<evidence type="ECO:0000259" key="1">
    <source>
        <dbReference type="PROSITE" id="PS51186"/>
    </source>
</evidence>
<dbReference type="OrthoDB" id="2130456at2759"/>
<gene>
    <name evidence="2" type="ORF">BCR32DRAFT_324964</name>
</gene>
<dbReference type="GO" id="GO:0016747">
    <property type="term" value="F:acyltransferase activity, transferring groups other than amino-acyl groups"/>
    <property type="evidence" value="ECO:0007669"/>
    <property type="project" value="InterPro"/>
</dbReference>
<dbReference type="CDD" id="cd04301">
    <property type="entry name" value="NAT_SF"/>
    <property type="match status" value="1"/>
</dbReference>
<dbReference type="Pfam" id="PF01841">
    <property type="entry name" value="Transglut_core"/>
    <property type="match status" value="1"/>
</dbReference>
<keyword evidence="3" id="KW-1185">Reference proteome</keyword>
<dbReference type="Pfam" id="PF00583">
    <property type="entry name" value="Acetyltransf_1"/>
    <property type="match status" value="1"/>
</dbReference>
<dbReference type="SUPFAM" id="SSF55729">
    <property type="entry name" value="Acyl-CoA N-acyltransferases (Nat)"/>
    <property type="match status" value="1"/>
</dbReference>
<dbReference type="InterPro" id="IPR002931">
    <property type="entry name" value="Transglutaminase-like"/>
</dbReference>
<proteinExistence type="predicted"/>
<evidence type="ECO:0000313" key="3">
    <source>
        <dbReference type="Proteomes" id="UP000193944"/>
    </source>
</evidence>
<dbReference type="PROSITE" id="PS51186">
    <property type="entry name" value="GNAT"/>
    <property type="match status" value="1"/>
</dbReference>
<dbReference type="AlphaFoldDB" id="A0A1Y1XL00"/>
<dbReference type="InterPro" id="IPR016181">
    <property type="entry name" value="Acyl_CoA_acyltransferase"/>
</dbReference>
<evidence type="ECO:0000313" key="2">
    <source>
        <dbReference type="EMBL" id="ORX86431.1"/>
    </source>
</evidence>
<feature type="domain" description="N-acetyltransferase" evidence="1">
    <location>
        <begin position="203"/>
        <end position="354"/>
    </location>
</feature>